<feature type="region of interest" description="Disordered" evidence="1">
    <location>
        <begin position="1"/>
        <end position="28"/>
    </location>
</feature>
<feature type="compositionally biased region" description="Basic and acidic residues" evidence="1">
    <location>
        <begin position="197"/>
        <end position="215"/>
    </location>
</feature>
<feature type="compositionally biased region" description="Low complexity" evidence="1">
    <location>
        <begin position="167"/>
        <end position="178"/>
    </location>
</feature>
<feature type="compositionally biased region" description="Low complexity" evidence="1">
    <location>
        <begin position="86"/>
        <end position="98"/>
    </location>
</feature>
<accession>A0ABN9R5D2</accession>
<gene>
    <name evidence="2" type="ORF">PCOR1329_LOCUS16610</name>
</gene>
<feature type="non-terminal residue" evidence="2">
    <location>
        <position position="215"/>
    </location>
</feature>
<feature type="compositionally biased region" description="Basic and acidic residues" evidence="1">
    <location>
        <begin position="122"/>
        <end position="138"/>
    </location>
</feature>
<protein>
    <submittedName>
        <fullName evidence="2">Uncharacterized protein</fullName>
    </submittedName>
</protein>
<dbReference type="Proteomes" id="UP001189429">
    <property type="component" value="Unassembled WGS sequence"/>
</dbReference>
<dbReference type="EMBL" id="CAUYUJ010005107">
    <property type="protein sequence ID" value="CAK0812287.1"/>
    <property type="molecule type" value="Genomic_DNA"/>
</dbReference>
<evidence type="ECO:0000313" key="2">
    <source>
        <dbReference type="EMBL" id="CAK0812287.1"/>
    </source>
</evidence>
<sequence>GGAADEALADLDDMFADSGPPPPSAEKPSLLASTLACTAAPAVGDTELSCTADSGTWAEATEATQPELEKRGALAEFRPPERGLGEEAACGEAGGPQASLLGGAPAKAVPSTQQLLDAFVPWKEEASEGSRPESEHDGLTPYEPPVHRGEPQPAEGRAAATGEDAGGKPLAAAGLLEGECSTRAPGPPEGAQSPRRRVAEEEPEQEARRAPPAEA</sequence>
<feature type="region of interest" description="Disordered" evidence="1">
    <location>
        <begin position="85"/>
        <end position="215"/>
    </location>
</feature>
<feature type="non-terminal residue" evidence="2">
    <location>
        <position position="1"/>
    </location>
</feature>
<keyword evidence="3" id="KW-1185">Reference proteome</keyword>
<organism evidence="2 3">
    <name type="scientific">Prorocentrum cordatum</name>
    <dbReference type="NCBI Taxonomy" id="2364126"/>
    <lineage>
        <taxon>Eukaryota</taxon>
        <taxon>Sar</taxon>
        <taxon>Alveolata</taxon>
        <taxon>Dinophyceae</taxon>
        <taxon>Prorocentrales</taxon>
        <taxon>Prorocentraceae</taxon>
        <taxon>Prorocentrum</taxon>
    </lineage>
</organism>
<proteinExistence type="predicted"/>
<evidence type="ECO:0000313" key="3">
    <source>
        <dbReference type="Proteomes" id="UP001189429"/>
    </source>
</evidence>
<evidence type="ECO:0000256" key="1">
    <source>
        <dbReference type="SAM" id="MobiDB-lite"/>
    </source>
</evidence>
<name>A0ABN9R5D2_9DINO</name>
<reference evidence="2" key="1">
    <citation type="submission" date="2023-10" db="EMBL/GenBank/DDBJ databases">
        <authorList>
            <person name="Chen Y."/>
            <person name="Shah S."/>
            <person name="Dougan E. K."/>
            <person name="Thang M."/>
            <person name="Chan C."/>
        </authorList>
    </citation>
    <scope>NUCLEOTIDE SEQUENCE [LARGE SCALE GENOMIC DNA]</scope>
</reference>
<comment type="caution">
    <text evidence="2">The sequence shown here is derived from an EMBL/GenBank/DDBJ whole genome shotgun (WGS) entry which is preliminary data.</text>
</comment>